<protein>
    <submittedName>
        <fullName evidence="5">GntR family transcriptional regulator</fullName>
    </submittedName>
</protein>
<dbReference type="CDD" id="cd07377">
    <property type="entry name" value="WHTH_GntR"/>
    <property type="match status" value="1"/>
</dbReference>
<sequence length="220" mass="24890">MHTISRSSEEVYVAIRQALEQTRYADGAYLREAQLAQQLGVSRTPVREALRRLGAEGWLEVRPNYGARVKRWSLRDVEEIFEARLLIEPYLAGRAAAHITADEIERLTQLATQMRAIADGPPGEQTTEAWFAANASFHAIITAAARNERLDQSLKSMKEMPLIKWTFDTFSAEDRERSTRQHFEIVTALAERNAPWAEAVTRCHIAAAEKSVLDRLRGNS</sequence>
<comment type="caution">
    <text evidence="5">The sequence shown here is derived from an EMBL/GenBank/DDBJ whole genome shotgun (WGS) entry which is preliminary data.</text>
</comment>
<dbReference type="InterPro" id="IPR000524">
    <property type="entry name" value="Tscrpt_reg_HTH_GntR"/>
</dbReference>
<dbReference type="PANTHER" id="PTHR43537:SF24">
    <property type="entry name" value="GLUCONATE OPERON TRANSCRIPTIONAL REPRESSOR"/>
    <property type="match status" value="1"/>
</dbReference>
<dbReference type="PRINTS" id="PR00035">
    <property type="entry name" value="HTHGNTR"/>
</dbReference>
<dbReference type="Pfam" id="PF07729">
    <property type="entry name" value="FCD"/>
    <property type="match status" value="1"/>
</dbReference>
<reference evidence="5 6" key="1">
    <citation type="submission" date="2014-03" db="EMBL/GenBank/DDBJ databases">
        <title>Draft Genome Sequences of Four Burkholderia Strains.</title>
        <authorList>
            <person name="Liu X.Y."/>
            <person name="Li C.X."/>
            <person name="Xu J.H."/>
        </authorList>
    </citation>
    <scope>NUCLEOTIDE SEQUENCE [LARGE SCALE GENOMIC DNA]</scope>
    <source>
        <strain evidence="5 6">DSM 50014</strain>
    </source>
</reference>
<evidence type="ECO:0000256" key="3">
    <source>
        <dbReference type="ARBA" id="ARBA00023163"/>
    </source>
</evidence>
<organism evidence="5 6">
    <name type="scientific">Caballeronia glathei</name>
    <dbReference type="NCBI Taxonomy" id="60547"/>
    <lineage>
        <taxon>Bacteria</taxon>
        <taxon>Pseudomonadati</taxon>
        <taxon>Pseudomonadota</taxon>
        <taxon>Betaproteobacteria</taxon>
        <taxon>Burkholderiales</taxon>
        <taxon>Burkholderiaceae</taxon>
        <taxon>Caballeronia</taxon>
    </lineage>
</organism>
<dbReference type="AlphaFoldDB" id="A0A069PUF4"/>
<dbReference type="GO" id="GO:0003700">
    <property type="term" value="F:DNA-binding transcription factor activity"/>
    <property type="evidence" value="ECO:0007669"/>
    <property type="project" value="InterPro"/>
</dbReference>
<keyword evidence="1" id="KW-0805">Transcription regulation</keyword>
<evidence type="ECO:0000313" key="5">
    <source>
        <dbReference type="EMBL" id="KDR40961.1"/>
    </source>
</evidence>
<keyword evidence="3" id="KW-0804">Transcription</keyword>
<dbReference type="GO" id="GO:0003677">
    <property type="term" value="F:DNA binding"/>
    <property type="evidence" value="ECO:0007669"/>
    <property type="project" value="UniProtKB-KW"/>
</dbReference>
<dbReference type="RefSeq" id="WP_051672678.1">
    <property type="nucleotide sequence ID" value="NZ_CADFFX010000029.1"/>
</dbReference>
<dbReference type="SUPFAM" id="SSF48008">
    <property type="entry name" value="GntR ligand-binding domain-like"/>
    <property type="match status" value="1"/>
</dbReference>
<evidence type="ECO:0000256" key="1">
    <source>
        <dbReference type="ARBA" id="ARBA00023015"/>
    </source>
</evidence>
<evidence type="ECO:0000259" key="4">
    <source>
        <dbReference type="PROSITE" id="PS50949"/>
    </source>
</evidence>
<dbReference type="InterPro" id="IPR036388">
    <property type="entry name" value="WH-like_DNA-bd_sf"/>
</dbReference>
<dbReference type="Proteomes" id="UP000027466">
    <property type="component" value="Unassembled WGS sequence"/>
</dbReference>
<proteinExistence type="predicted"/>
<dbReference type="InterPro" id="IPR036390">
    <property type="entry name" value="WH_DNA-bd_sf"/>
</dbReference>
<keyword evidence="6" id="KW-1185">Reference proteome</keyword>
<dbReference type="SMART" id="SM00895">
    <property type="entry name" value="FCD"/>
    <property type="match status" value="1"/>
</dbReference>
<dbReference type="Gene3D" id="1.10.10.10">
    <property type="entry name" value="Winged helix-like DNA-binding domain superfamily/Winged helix DNA-binding domain"/>
    <property type="match status" value="1"/>
</dbReference>
<evidence type="ECO:0000256" key="2">
    <source>
        <dbReference type="ARBA" id="ARBA00023125"/>
    </source>
</evidence>
<accession>A0A069PUF4</accession>
<dbReference type="Pfam" id="PF00392">
    <property type="entry name" value="GntR"/>
    <property type="match status" value="1"/>
</dbReference>
<dbReference type="InterPro" id="IPR011711">
    <property type="entry name" value="GntR_C"/>
</dbReference>
<feature type="domain" description="HTH gntR-type" evidence="4">
    <location>
        <begin position="5"/>
        <end position="72"/>
    </location>
</feature>
<dbReference type="PROSITE" id="PS50949">
    <property type="entry name" value="HTH_GNTR"/>
    <property type="match status" value="1"/>
</dbReference>
<dbReference type="PANTHER" id="PTHR43537">
    <property type="entry name" value="TRANSCRIPTIONAL REGULATOR, GNTR FAMILY"/>
    <property type="match status" value="1"/>
</dbReference>
<dbReference type="STRING" id="60547.GCA_000751215_00406"/>
<keyword evidence="2" id="KW-0238">DNA-binding</keyword>
<dbReference type="EMBL" id="JFHC01000033">
    <property type="protein sequence ID" value="KDR40961.1"/>
    <property type="molecule type" value="Genomic_DNA"/>
</dbReference>
<gene>
    <name evidence="5" type="ORF">BG61_21690</name>
</gene>
<dbReference type="SUPFAM" id="SSF46785">
    <property type="entry name" value="Winged helix' DNA-binding domain"/>
    <property type="match status" value="1"/>
</dbReference>
<name>A0A069PUF4_9BURK</name>
<evidence type="ECO:0000313" key="6">
    <source>
        <dbReference type="Proteomes" id="UP000027466"/>
    </source>
</evidence>
<dbReference type="SMART" id="SM00345">
    <property type="entry name" value="HTH_GNTR"/>
    <property type="match status" value="1"/>
</dbReference>
<dbReference type="InterPro" id="IPR008920">
    <property type="entry name" value="TF_FadR/GntR_C"/>
</dbReference>
<dbReference type="Gene3D" id="1.20.120.530">
    <property type="entry name" value="GntR ligand-binding domain-like"/>
    <property type="match status" value="1"/>
</dbReference>